<comment type="caution">
    <text evidence="1">The sequence shown here is derived from an EMBL/GenBank/DDBJ whole genome shotgun (WGS) entry which is preliminary data.</text>
</comment>
<accession>A0A1R3J7Z6</accession>
<keyword evidence="2" id="KW-1185">Reference proteome</keyword>
<name>A0A1R3J7Z6_9ROSI</name>
<evidence type="ECO:0000313" key="2">
    <source>
        <dbReference type="Proteomes" id="UP000187203"/>
    </source>
</evidence>
<evidence type="ECO:0000313" key="1">
    <source>
        <dbReference type="EMBL" id="OMO90958.1"/>
    </source>
</evidence>
<gene>
    <name evidence="1" type="ORF">COLO4_18750</name>
</gene>
<proteinExistence type="predicted"/>
<dbReference type="EMBL" id="AWUE01016497">
    <property type="protein sequence ID" value="OMO90958.1"/>
    <property type="molecule type" value="Genomic_DNA"/>
</dbReference>
<sequence>MYDQDKIIASRIMKVHASAETACIDSRPTEEEIG</sequence>
<dbReference type="Proteomes" id="UP000187203">
    <property type="component" value="Unassembled WGS sequence"/>
</dbReference>
<dbReference type="AlphaFoldDB" id="A0A1R3J7Z6"/>
<protein>
    <submittedName>
        <fullName evidence="1">DNA replication licensing factor mcm5-A-like protein</fullName>
    </submittedName>
</protein>
<reference evidence="2" key="1">
    <citation type="submission" date="2013-09" db="EMBL/GenBank/DDBJ databases">
        <title>Corchorus olitorius genome sequencing.</title>
        <authorList>
            <person name="Alam M."/>
            <person name="Haque M.S."/>
            <person name="Islam M.S."/>
            <person name="Emdad E.M."/>
            <person name="Islam M.M."/>
            <person name="Ahmed B."/>
            <person name="Halim A."/>
            <person name="Hossen Q.M.M."/>
            <person name="Hossain M.Z."/>
            <person name="Ahmed R."/>
            <person name="Khan M.M."/>
            <person name="Islam R."/>
            <person name="Rashid M.M."/>
            <person name="Khan S.A."/>
            <person name="Rahman M.S."/>
            <person name="Alam M."/>
            <person name="Yahiya A.S."/>
            <person name="Khan M.S."/>
            <person name="Azam M.S."/>
            <person name="Haque T."/>
            <person name="Lashkar M.Z.H."/>
            <person name="Akhand A.I."/>
            <person name="Morshed G."/>
            <person name="Roy S."/>
            <person name="Uddin K.S."/>
            <person name="Rabeya T."/>
            <person name="Hossain A.S."/>
            <person name="Chowdhury A."/>
            <person name="Snigdha A.R."/>
            <person name="Mortoza M.S."/>
            <person name="Matin S.A."/>
            <person name="Hoque S.M.E."/>
            <person name="Islam M.K."/>
            <person name="Roy D.K."/>
            <person name="Haider R."/>
            <person name="Moosa M.M."/>
            <person name="Elias S.M."/>
            <person name="Hasan A.M."/>
            <person name="Jahan S."/>
            <person name="Shafiuddin M."/>
            <person name="Mahmood N."/>
            <person name="Shommy N.S."/>
        </authorList>
    </citation>
    <scope>NUCLEOTIDE SEQUENCE [LARGE SCALE GENOMIC DNA]</scope>
    <source>
        <strain evidence="2">cv. O-4</strain>
    </source>
</reference>
<organism evidence="1 2">
    <name type="scientific">Corchorus olitorius</name>
    <dbReference type="NCBI Taxonomy" id="93759"/>
    <lineage>
        <taxon>Eukaryota</taxon>
        <taxon>Viridiplantae</taxon>
        <taxon>Streptophyta</taxon>
        <taxon>Embryophyta</taxon>
        <taxon>Tracheophyta</taxon>
        <taxon>Spermatophyta</taxon>
        <taxon>Magnoliopsida</taxon>
        <taxon>eudicotyledons</taxon>
        <taxon>Gunneridae</taxon>
        <taxon>Pentapetalae</taxon>
        <taxon>rosids</taxon>
        <taxon>malvids</taxon>
        <taxon>Malvales</taxon>
        <taxon>Malvaceae</taxon>
        <taxon>Grewioideae</taxon>
        <taxon>Apeibeae</taxon>
        <taxon>Corchorus</taxon>
    </lineage>
</organism>